<gene>
    <name evidence="2" type="ORF">Aca07nite_87820</name>
</gene>
<sequence length="101" mass="11318">MSYPVEELQRFGYQQELRRALRFRDLLAYGLILMVPVAPMAIFGAVLSASGGMVLLYDGMRTRDLTQWLWHVLIKHENPTIAAVVQAVDAGRGDLAVTAMR</sequence>
<name>A0ABQ3WZ01_9ACTN</name>
<feature type="transmembrane region" description="Helical" evidence="1">
    <location>
        <begin position="26"/>
        <end position="57"/>
    </location>
</feature>
<proteinExistence type="predicted"/>
<keyword evidence="1" id="KW-0812">Transmembrane</keyword>
<dbReference type="EMBL" id="BOMF01000187">
    <property type="protein sequence ID" value="GID51507.1"/>
    <property type="molecule type" value="Genomic_DNA"/>
</dbReference>
<keyword evidence="1" id="KW-0472">Membrane</keyword>
<evidence type="ECO:0000256" key="1">
    <source>
        <dbReference type="SAM" id="Phobius"/>
    </source>
</evidence>
<accession>A0ABQ3WZ01</accession>
<evidence type="ECO:0000313" key="2">
    <source>
        <dbReference type="EMBL" id="GID51507.1"/>
    </source>
</evidence>
<comment type="caution">
    <text evidence="2">The sequence shown here is derived from an EMBL/GenBank/DDBJ whole genome shotgun (WGS) entry which is preliminary data.</text>
</comment>
<keyword evidence="1" id="KW-1133">Transmembrane helix</keyword>
<organism evidence="2">
    <name type="scientific">Actinoplanes campanulatus</name>
    <dbReference type="NCBI Taxonomy" id="113559"/>
    <lineage>
        <taxon>Bacteria</taxon>
        <taxon>Bacillati</taxon>
        <taxon>Actinomycetota</taxon>
        <taxon>Actinomycetes</taxon>
        <taxon>Micromonosporales</taxon>
        <taxon>Micromonosporaceae</taxon>
        <taxon>Actinoplanes</taxon>
    </lineage>
</organism>
<protein>
    <submittedName>
        <fullName evidence="2">Uncharacterized protein</fullName>
    </submittedName>
</protein>
<reference evidence="2" key="1">
    <citation type="submission" date="2021-01" db="EMBL/GenBank/DDBJ databases">
        <title>Whole genome shotgun sequence of Actinoplanes capillaceus NBRC 16408.</title>
        <authorList>
            <person name="Komaki H."/>
            <person name="Tamura T."/>
        </authorList>
    </citation>
    <scope>NUCLEOTIDE SEQUENCE [LARGE SCALE GENOMIC DNA]</scope>
    <source>
        <strain evidence="2">NBRC 16408</strain>
    </source>
</reference>